<organism evidence="1 2">
    <name type="scientific">Bauhinia variegata</name>
    <name type="common">Purple orchid tree</name>
    <name type="synonym">Phanera variegata</name>
    <dbReference type="NCBI Taxonomy" id="167791"/>
    <lineage>
        <taxon>Eukaryota</taxon>
        <taxon>Viridiplantae</taxon>
        <taxon>Streptophyta</taxon>
        <taxon>Embryophyta</taxon>
        <taxon>Tracheophyta</taxon>
        <taxon>Spermatophyta</taxon>
        <taxon>Magnoliopsida</taxon>
        <taxon>eudicotyledons</taxon>
        <taxon>Gunneridae</taxon>
        <taxon>Pentapetalae</taxon>
        <taxon>rosids</taxon>
        <taxon>fabids</taxon>
        <taxon>Fabales</taxon>
        <taxon>Fabaceae</taxon>
        <taxon>Cercidoideae</taxon>
        <taxon>Cercideae</taxon>
        <taxon>Bauhiniinae</taxon>
        <taxon>Bauhinia</taxon>
    </lineage>
</organism>
<reference evidence="1 2" key="1">
    <citation type="journal article" date="2022" name="DNA Res.">
        <title>Chromosomal-level genome assembly of the orchid tree Bauhinia variegata (Leguminosae; Cercidoideae) supports the allotetraploid origin hypothesis of Bauhinia.</title>
        <authorList>
            <person name="Zhong Y."/>
            <person name="Chen Y."/>
            <person name="Zheng D."/>
            <person name="Pang J."/>
            <person name="Liu Y."/>
            <person name="Luo S."/>
            <person name="Meng S."/>
            <person name="Qian L."/>
            <person name="Wei D."/>
            <person name="Dai S."/>
            <person name="Zhou R."/>
        </authorList>
    </citation>
    <scope>NUCLEOTIDE SEQUENCE [LARGE SCALE GENOMIC DNA]</scope>
    <source>
        <strain evidence="1">BV-YZ2020</strain>
    </source>
</reference>
<comment type="caution">
    <text evidence="1">The sequence shown here is derived from an EMBL/GenBank/DDBJ whole genome shotgun (WGS) entry which is preliminary data.</text>
</comment>
<proteinExistence type="predicted"/>
<dbReference type="Proteomes" id="UP000828941">
    <property type="component" value="Chromosome 3"/>
</dbReference>
<protein>
    <submittedName>
        <fullName evidence="1">Uncharacterized protein</fullName>
    </submittedName>
</protein>
<evidence type="ECO:0000313" key="1">
    <source>
        <dbReference type="EMBL" id="KAI4351986.1"/>
    </source>
</evidence>
<accession>A0ACB9PU00</accession>
<dbReference type="EMBL" id="CM039428">
    <property type="protein sequence ID" value="KAI4351986.1"/>
    <property type="molecule type" value="Genomic_DNA"/>
</dbReference>
<sequence length="359" mass="41040">MHELLQDMAKEIIRNESPREPGQRSRIWFHEDVLHILNENTGTDNIEGIKIDLPEPEKVVDLAKALAKMKKLRLLMVYNAHISDEIHYLSDELSCCEFLTEIPDFSMVPNLESLNLDNCTNLFKVHESVGSLDKLVTLSLLFCSILRILPSCFKLRSLHTLSLTGCCKLRKFPGIAEKMEHLIEILLQGTGIKELPDSIEHLIGLRYLYLEFCQKLEYLPSGLHKLQDLTSPFLTGCSNLREVPKLPLNIRCIEASDCISLERFPQLSSPSSFTPEDSERLYEMRNLIVRQHFQGARSQIGLIIIALIVQFLLKWLLGCAVSLWTVFLVRLSSWTRLLRQLVCFIVDVRLSSVITGHGF</sequence>
<evidence type="ECO:0000313" key="2">
    <source>
        <dbReference type="Proteomes" id="UP000828941"/>
    </source>
</evidence>
<keyword evidence="2" id="KW-1185">Reference proteome</keyword>
<gene>
    <name evidence="1" type="ORF">L6164_006283</name>
</gene>
<name>A0ACB9PU00_BAUVA</name>